<name>A0A8T0TP91_PANVG</name>
<accession>A0A8T0TP91</accession>
<evidence type="ECO:0000256" key="1">
    <source>
        <dbReference type="SAM" id="MobiDB-lite"/>
    </source>
</evidence>
<gene>
    <name evidence="2" type="ORF">PVAP13_4KG187927</name>
</gene>
<feature type="compositionally biased region" description="Basic and acidic residues" evidence="1">
    <location>
        <begin position="43"/>
        <end position="52"/>
    </location>
</feature>
<dbReference type="EMBL" id="CM029043">
    <property type="protein sequence ID" value="KAG2610694.1"/>
    <property type="molecule type" value="Genomic_DNA"/>
</dbReference>
<feature type="compositionally biased region" description="Acidic residues" evidence="1">
    <location>
        <begin position="32"/>
        <end position="42"/>
    </location>
</feature>
<proteinExistence type="predicted"/>
<sequence>MHESHEEDGELEILEDDTHAAHEPRQATGQADEGENIPEIVEEFQRESEEQHNAMNDDSSDDDDDDDEDYHVPHNWSGYEFSKLSVNEGEAVSWEYMQNEVCIGSMYANSDNMKEAIKCWSTLSLQR</sequence>
<comment type="caution">
    <text evidence="2">The sequence shown here is derived from an EMBL/GenBank/DDBJ whole genome shotgun (WGS) entry which is preliminary data.</text>
</comment>
<feature type="compositionally biased region" description="Basic and acidic residues" evidence="1">
    <location>
        <begin position="16"/>
        <end position="25"/>
    </location>
</feature>
<reference evidence="2" key="1">
    <citation type="submission" date="2020-05" db="EMBL/GenBank/DDBJ databases">
        <title>WGS assembly of Panicum virgatum.</title>
        <authorList>
            <person name="Lovell J.T."/>
            <person name="Jenkins J."/>
            <person name="Shu S."/>
            <person name="Juenger T.E."/>
            <person name="Schmutz J."/>
        </authorList>
    </citation>
    <scope>NUCLEOTIDE SEQUENCE</scope>
    <source>
        <strain evidence="2">AP13</strain>
    </source>
</reference>
<feature type="compositionally biased region" description="Acidic residues" evidence="1">
    <location>
        <begin position="1"/>
        <end position="15"/>
    </location>
</feature>
<dbReference type="Proteomes" id="UP000823388">
    <property type="component" value="Chromosome 4K"/>
</dbReference>
<feature type="compositionally biased region" description="Acidic residues" evidence="1">
    <location>
        <begin position="58"/>
        <end position="69"/>
    </location>
</feature>
<feature type="region of interest" description="Disordered" evidence="1">
    <location>
        <begin position="1"/>
        <end position="75"/>
    </location>
</feature>
<evidence type="ECO:0000313" key="3">
    <source>
        <dbReference type="Proteomes" id="UP000823388"/>
    </source>
</evidence>
<evidence type="ECO:0000313" key="2">
    <source>
        <dbReference type="EMBL" id="KAG2610694.1"/>
    </source>
</evidence>
<keyword evidence="3" id="KW-1185">Reference proteome</keyword>
<organism evidence="2 3">
    <name type="scientific">Panicum virgatum</name>
    <name type="common">Blackwell switchgrass</name>
    <dbReference type="NCBI Taxonomy" id="38727"/>
    <lineage>
        <taxon>Eukaryota</taxon>
        <taxon>Viridiplantae</taxon>
        <taxon>Streptophyta</taxon>
        <taxon>Embryophyta</taxon>
        <taxon>Tracheophyta</taxon>
        <taxon>Spermatophyta</taxon>
        <taxon>Magnoliopsida</taxon>
        <taxon>Liliopsida</taxon>
        <taxon>Poales</taxon>
        <taxon>Poaceae</taxon>
        <taxon>PACMAD clade</taxon>
        <taxon>Panicoideae</taxon>
        <taxon>Panicodae</taxon>
        <taxon>Paniceae</taxon>
        <taxon>Panicinae</taxon>
        <taxon>Panicum</taxon>
        <taxon>Panicum sect. Hiantes</taxon>
    </lineage>
</organism>
<dbReference type="AlphaFoldDB" id="A0A8T0TP91"/>
<protein>
    <submittedName>
        <fullName evidence="2">Uncharacterized protein</fullName>
    </submittedName>
</protein>